<feature type="transmembrane region" description="Helical" evidence="1">
    <location>
        <begin position="20"/>
        <end position="44"/>
    </location>
</feature>
<gene>
    <name evidence="2" type="ORF">VNI00_006331</name>
</gene>
<name>A0AAW0D588_9AGAR</name>
<feature type="transmembrane region" description="Helical" evidence="1">
    <location>
        <begin position="163"/>
        <end position="182"/>
    </location>
</feature>
<proteinExistence type="predicted"/>
<feature type="transmembrane region" description="Helical" evidence="1">
    <location>
        <begin position="109"/>
        <end position="128"/>
    </location>
</feature>
<keyword evidence="1" id="KW-0812">Transmembrane</keyword>
<dbReference type="Proteomes" id="UP001383192">
    <property type="component" value="Unassembled WGS sequence"/>
</dbReference>
<protein>
    <submittedName>
        <fullName evidence="2">Uncharacterized protein</fullName>
    </submittedName>
</protein>
<reference evidence="2 3" key="1">
    <citation type="submission" date="2024-01" db="EMBL/GenBank/DDBJ databases">
        <title>A draft genome for a cacao thread blight-causing isolate of Paramarasmius palmivorus.</title>
        <authorList>
            <person name="Baruah I.K."/>
            <person name="Bukari Y."/>
            <person name="Amoako-Attah I."/>
            <person name="Meinhardt L.W."/>
            <person name="Bailey B.A."/>
            <person name="Cohen S.P."/>
        </authorList>
    </citation>
    <scope>NUCLEOTIDE SEQUENCE [LARGE SCALE GENOMIC DNA]</scope>
    <source>
        <strain evidence="2 3">GH-12</strain>
    </source>
</reference>
<keyword evidence="1" id="KW-0472">Membrane</keyword>
<evidence type="ECO:0000256" key="1">
    <source>
        <dbReference type="SAM" id="Phobius"/>
    </source>
</evidence>
<accession>A0AAW0D588</accession>
<sequence length="223" mass="24751">MNSCDSLWTRDTRYTVILGIVHIVALAIPYGAQLVFQWICIIILRRSASISPWARNLLLGATLLMTVSSTINVAFSAARPILDLPGAPTCRQAPELGHLWIDAGQDVTLFLNILLSDAVVFWRAWVLWKRKCKAVYIPGILLICLAGSLTMLNFKFVRSNLEYLLAGALAFVSHLIMTANIGRQSKAYSIFSDLAFGLSVVSNLATNLSIGYYTWKVSKLIWD</sequence>
<evidence type="ECO:0000313" key="2">
    <source>
        <dbReference type="EMBL" id="KAK7047563.1"/>
    </source>
</evidence>
<feature type="transmembrane region" description="Helical" evidence="1">
    <location>
        <begin position="56"/>
        <end position="78"/>
    </location>
</feature>
<keyword evidence="1" id="KW-1133">Transmembrane helix</keyword>
<feature type="transmembrane region" description="Helical" evidence="1">
    <location>
        <begin position="194"/>
        <end position="215"/>
    </location>
</feature>
<organism evidence="2 3">
    <name type="scientific">Paramarasmius palmivorus</name>
    <dbReference type="NCBI Taxonomy" id="297713"/>
    <lineage>
        <taxon>Eukaryota</taxon>
        <taxon>Fungi</taxon>
        <taxon>Dikarya</taxon>
        <taxon>Basidiomycota</taxon>
        <taxon>Agaricomycotina</taxon>
        <taxon>Agaricomycetes</taxon>
        <taxon>Agaricomycetidae</taxon>
        <taxon>Agaricales</taxon>
        <taxon>Marasmiineae</taxon>
        <taxon>Marasmiaceae</taxon>
        <taxon>Paramarasmius</taxon>
    </lineage>
</organism>
<comment type="caution">
    <text evidence="2">The sequence shown here is derived from an EMBL/GenBank/DDBJ whole genome shotgun (WGS) entry which is preliminary data.</text>
</comment>
<feature type="transmembrane region" description="Helical" evidence="1">
    <location>
        <begin position="135"/>
        <end position="157"/>
    </location>
</feature>
<dbReference type="AlphaFoldDB" id="A0AAW0D588"/>
<dbReference type="EMBL" id="JAYKXP010000019">
    <property type="protein sequence ID" value="KAK7047563.1"/>
    <property type="molecule type" value="Genomic_DNA"/>
</dbReference>
<keyword evidence="3" id="KW-1185">Reference proteome</keyword>
<evidence type="ECO:0000313" key="3">
    <source>
        <dbReference type="Proteomes" id="UP001383192"/>
    </source>
</evidence>